<reference evidence="1" key="1">
    <citation type="journal article" date="2021" name="PeerJ">
        <title>Extensive microbial diversity within the chicken gut microbiome revealed by metagenomics and culture.</title>
        <authorList>
            <person name="Gilroy R."/>
            <person name="Ravi A."/>
            <person name="Getino M."/>
            <person name="Pursley I."/>
            <person name="Horton D.L."/>
            <person name="Alikhan N.F."/>
            <person name="Baker D."/>
            <person name="Gharbi K."/>
            <person name="Hall N."/>
            <person name="Watson M."/>
            <person name="Adriaenssens E.M."/>
            <person name="Foster-Nyarko E."/>
            <person name="Jarju S."/>
            <person name="Secka A."/>
            <person name="Antonio M."/>
            <person name="Oren A."/>
            <person name="Chaudhuri R.R."/>
            <person name="La Ragione R."/>
            <person name="Hildebrand F."/>
            <person name="Pallen M.J."/>
        </authorList>
    </citation>
    <scope>NUCLEOTIDE SEQUENCE</scope>
    <source>
        <strain evidence="1">CHK135-1449</strain>
    </source>
</reference>
<organism evidence="1 2">
    <name type="scientific">Acinetobacter lwoffii</name>
    <dbReference type="NCBI Taxonomy" id="28090"/>
    <lineage>
        <taxon>Bacteria</taxon>
        <taxon>Pseudomonadati</taxon>
        <taxon>Pseudomonadota</taxon>
        <taxon>Gammaproteobacteria</taxon>
        <taxon>Moraxellales</taxon>
        <taxon>Moraxellaceae</taxon>
        <taxon>Acinetobacter</taxon>
    </lineage>
</organism>
<comment type="caution">
    <text evidence="1">The sequence shown here is derived from an EMBL/GenBank/DDBJ whole genome shotgun (WGS) entry which is preliminary data.</text>
</comment>
<reference evidence="1" key="2">
    <citation type="submission" date="2021-09" db="EMBL/GenBank/DDBJ databases">
        <authorList>
            <person name="Gilroy R."/>
        </authorList>
    </citation>
    <scope>NUCLEOTIDE SEQUENCE</scope>
    <source>
        <strain evidence="1">CHK135-1449</strain>
    </source>
</reference>
<protein>
    <submittedName>
        <fullName evidence="1">Uncharacterized protein</fullName>
    </submittedName>
</protein>
<sequence>MKDIVLASYRTNTEADIEADLIVNNEACSFIDLITVGGGVQAIDDGIEQLMQNPQATGVVALHGESLKQLIDAFLSEVGHEKQS</sequence>
<dbReference type="AlphaFoldDB" id="A0A9D2USI7"/>
<name>A0A9D2USI7_ACILW</name>
<proteinExistence type="predicted"/>
<evidence type="ECO:0000313" key="1">
    <source>
        <dbReference type="EMBL" id="HJF27960.1"/>
    </source>
</evidence>
<accession>A0A9D2USI7</accession>
<dbReference type="Proteomes" id="UP000787156">
    <property type="component" value="Unassembled WGS sequence"/>
</dbReference>
<gene>
    <name evidence="1" type="ORF">K8V79_06900</name>
</gene>
<evidence type="ECO:0000313" key="2">
    <source>
        <dbReference type="Proteomes" id="UP000787156"/>
    </source>
</evidence>
<dbReference type="EMBL" id="DYWX01000071">
    <property type="protein sequence ID" value="HJF27960.1"/>
    <property type="molecule type" value="Genomic_DNA"/>
</dbReference>